<comment type="caution">
    <text evidence="1">The sequence shown here is derived from an EMBL/GenBank/DDBJ whole genome shotgun (WGS) entry which is preliminary data.</text>
</comment>
<protein>
    <submittedName>
        <fullName evidence="1">Uncharacterized protein</fullName>
    </submittedName>
</protein>
<reference evidence="1 2" key="1">
    <citation type="submission" date="2018-09" db="EMBL/GenBank/DDBJ databases">
        <authorList>
            <person name="Zhu H."/>
        </authorList>
    </citation>
    <scope>NUCLEOTIDE SEQUENCE [LARGE SCALE GENOMIC DNA]</scope>
    <source>
        <strain evidence="1 2">K2R10-39</strain>
    </source>
</reference>
<proteinExistence type="predicted"/>
<dbReference type="Proteomes" id="UP000285190">
    <property type="component" value="Unassembled WGS sequence"/>
</dbReference>
<dbReference type="EMBL" id="QYUN01000002">
    <property type="protein sequence ID" value="RJG07628.1"/>
    <property type="molecule type" value="Genomic_DNA"/>
</dbReference>
<keyword evidence="2" id="KW-1185">Reference proteome</keyword>
<organism evidence="1 2">
    <name type="scientific">Noviherbaspirillum cavernae</name>
    <dbReference type="NCBI Taxonomy" id="2320862"/>
    <lineage>
        <taxon>Bacteria</taxon>
        <taxon>Pseudomonadati</taxon>
        <taxon>Pseudomonadota</taxon>
        <taxon>Betaproteobacteria</taxon>
        <taxon>Burkholderiales</taxon>
        <taxon>Oxalobacteraceae</taxon>
        <taxon>Noviherbaspirillum</taxon>
    </lineage>
</organism>
<sequence length="70" mass="7866">MKMSSDILLVRDGDCFRILHGYLRLVAVLSMETEVAADIKGEHGRAMILRTADGLRVEKDSVRLPLLLQE</sequence>
<dbReference type="AlphaFoldDB" id="A0A418X562"/>
<name>A0A418X562_9BURK</name>
<accession>A0A418X562</accession>
<evidence type="ECO:0000313" key="1">
    <source>
        <dbReference type="EMBL" id="RJG07628.1"/>
    </source>
</evidence>
<evidence type="ECO:0000313" key="2">
    <source>
        <dbReference type="Proteomes" id="UP000285190"/>
    </source>
</evidence>
<gene>
    <name evidence="1" type="ORF">D3870_17940</name>
</gene>